<dbReference type="STRING" id="553973.CLOHYLEM_04653"/>
<keyword evidence="2" id="KW-1185">Reference proteome</keyword>
<evidence type="ECO:0000313" key="2">
    <source>
        <dbReference type="Proteomes" id="UP000004893"/>
    </source>
</evidence>
<dbReference type="Proteomes" id="UP000004893">
    <property type="component" value="Unassembled WGS sequence"/>
</dbReference>
<dbReference type="RefSeq" id="WP_006441986.1">
    <property type="nucleotide sequence ID" value="NZ_CP036524.1"/>
</dbReference>
<dbReference type="HOGENOM" id="CLU_007726_0_0_9"/>
<comment type="caution">
    <text evidence="1">The sequence shown here is derived from an EMBL/GenBank/DDBJ whole genome shotgun (WGS) entry which is preliminary data.</text>
</comment>
<accession>C0BXW6</accession>
<protein>
    <recommendedName>
        <fullName evidence="3">Baseplate protein J-like domain-containing protein</fullName>
    </recommendedName>
</protein>
<reference evidence="1" key="1">
    <citation type="submission" date="2009-02" db="EMBL/GenBank/DDBJ databases">
        <authorList>
            <person name="Fulton L."/>
            <person name="Clifton S."/>
            <person name="Fulton B."/>
            <person name="Xu J."/>
            <person name="Minx P."/>
            <person name="Pepin K.H."/>
            <person name="Johnson M."/>
            <person name="Bhonagiri V."/>
            <person name="Nash W.E."/>
            <person name="Mardis E.R."/>
            <person name="Wilson R.K."/>
        </authorList>
    </citation>
    <scope>NUCLEOTIDE SEQUENCE [LARGE SCALE GENOMIC DNA]</scope>
    <source>
        <strain evidence="1">DSM 15053</strain>
    </source>
</reference>
<reference evidence="1" key="2">
    <citation type="submission" date="2013-06" db="EMBL/GenBank/DDBJ databases">
        <title>Draft genome sequence of Clostridium hylemonae (DSM 15053).</title>
        <authorList>
            <person name="Sudarsanam P."/>
            <person name="Ley R."/>
            <person name="Guruge J."/>
            <person name="Turnbaugh P.J."/>
            <person name="Mahowald M."/>
            <person name="Liep D."/>
            <person name="Gordon J."/>
        </authorList>
    </citation>
    <scope>NUCLEOTIDE SEQUENCE</scope>
    <source>
        <strain evidence="1">DSM 15053</strain>
    </source>
</reference>
<gene>
    <name evidence="1" type="ORF">CLOHYLEM_04653</name>
</gene>
<organism evidence="1 2">
    <name type="scientific">[Clostridium] hylemonae DSM 15053</name>
    <dbReference type="NCBI Taxonomy" id="553973"/>
    <lineage>
        <taxon>Bacteria</taxon>
        <taxon>Bacillati</taxon>
        <taxon>Bacillota</taxon>
        <taxon>Clostridia</taxon>
        <taxon>Lachnospirales</taxon>
        <taxon>Lachnospiraceae</taxon>
    </lineage>
</organism>
<dbReference type="OrthoDB" id="366288at2"/>
<proteinExistence type="predicted"/>
<evidence type="ECO:0008006" key="3">
    <source>
        <dbReference type="Google" id="ProtNLM"/>
    </source>
</evidence>
<evidence type="ECO:0000313" key="1">
    <source>
        <dbReference type="EMBL" id="EEG75423.1"/>
    </source>
</evidence>
<dbReference type="eggNOG" id="COG3299">
    <property type="taxonomic scope" value="Bacteria"/>
</dbReference>
<name>C0BXW6_9FIRM</name>
<dbReference type="AlphaFoldDB" id="C0BXW6"/>
<dbReference type="EMBL" id="ABYI02000012">
    <property type="protein sequence ID" value="EEG75423.1"/>
    <property type="molecule type" value="Genomic_DNA"/>
</dbReference>
<sequence>MLDGRRKNEICAQIKTLASSYTPEWNFSLEKPDTGSVLAGIFAEQLETAIQEYNALPARYEEELVRMLGVTPKRPEPARAVIVLEPSAGMQEGIQVPKGSRFYAERAERDTPVIFESSHDLYVTDARITAAFAISADEKTVVPLCTEEGVVTYPMSLFCFKPHIPYTNELHIRHPWLFRGELSEFSVCFGSKAAAGRLMDEDEFAFSFLTSGGRVPVKKKRQNGASIDICQGADSDTLVIERKTVREDEIFLPSVYFTAGRQSAALDYIYDGEQEITGDAAAVFGEELSLYKECYIGFDSGLIQEGTDISLEFGLEFKVREVRENASKEEELKLVKRRPDPRLEERTADVYIQEVSFSYYNGHGFRRLPVSRRCSDLFSGADNTGRRAIEFSCPDDWTEMEQEGCRGYMIRFQIMKADYCYHRPGRHHYPYLTNMRAVYSQREKELWPAQAVRVQGKKETDVTGYIQRRKPLPAFLKFPYRGESMLFGFDRKPAGGPISLYFIIRKNINFSGIQAVFEYSSPKGFQPLKVLNNTEDLKNSGTVLFVPPSNMAEMDIEGKTRYWIRLTSRRPADVRTVLPIAEHIYMNGTEVLNIERSQPKEQYVEQIAPDMAFPAPASQLLDVRIESRERGRLVRWSETDSFDSPASGDRYYVVDRSGQRVVFGDGRSGRIPRNTEGPAFTMEIQSCDGAEGNVPENAIDNAAFPLPNVERIFNPLKASGGSNLEEPDSVKRRGRVLMGTGGRLVSEQDYVNAAKAYSNLVANAWCKVEGRRITLAVLMQDYESGPHSFRQIKDSLAGCLLTMAPASVRKKDLIIKEPVFVNVSVELWIRVEEWKRALEERGRILEGLYRLFRPVRRNGRTEPGTGYMPRESQILMAVRSFSPDARIEHSNITVSYADEKGRHRTELGQLKQTPFMVCVNGTHEVHVC</sequence>